<feature type="transmembrane region" description="Helical" evidence="1">
    <location>
        <begin position="180"/>
        <end position="206"/>
    </location>
</feature>
<keyword evidence="1" id="KW-0812">Transmembrane</keyword>
<dbReference type="AlphaFoldDB" id="A0A0D6JQ03"/>
<evidence type="ECO:0000313" key="3">
    <source>
        <dbReference type="Proteomes" id="UP000198902"/>
    </source>
</evidence>
<reference evidence="3" key="1">
    <citation type="submission" date="2015-03" db="EMBL/GenBank/DDBJ databases">
        <authorList>
            <person name="Urmite Genomes"/>
        </authorList>
    </citation>
    <scope>NUCLEOTIDE SEQUENCE [LARGE SCALE GENOMIC DNA]</scope>
    <source>
        <strain evidence="3">Arc-Hr</strain>
    </source>
</reference>
<feature type="transmembrane region" description="Helical" evidence="1">
    <location>
        <begin position="218"/>
        <end position="236"/>
    </location>
</feature>
<accession>A0A0D6JQ03</accession>
<keyword evidence="3" id="KW-1185">Reference proteome</keyword>
<name>A0A0D6JQ03_9EURY</name>
<dbReference type="InterPro" id="IPR007163">
    <property type="entry name" value="VCA0040-like"/>
</dbReference>
<dbReference type="EMBL" id="CSTE01000002">
    <property type="protein sequence ID" value="CQR49966.1"/>
    <property type="molecule type" value="Genomic_DNA"/>
</dbReference>
<dbReference type="Proteomes" id="UP000198902">
    <property type="component" value="Unassembled WGS sequence"/>
</dbReference>
<organism evidence="2 3">
    <name type="scientific">Haloferax massiliensis</name>
    <dbReference type="NCBI Taxonomy" id="1476858"/>
    <lineage>
        <taxon>Archaea</taxon>
        <taxon>Methanobacteriati</taxon>
        <taxon>Methanobacteriota</taxon>
        <taxon>Stenosarchaea group</taxon>
        <taxon>Halobacteria</taxon>
        <taxon>Halobacteriales</taxon>
        <taxon>Haloferacaceae</taxon>
        <taxon>Haloferax</taxon>
    </lineage>
</organism>
<keyword evidence="1" id="KW-0472">Membrane</keyword>
<feature type="transmembrane region" description="Helical" evidence="1">
    <location>
        <begin position="155"/>
        <end position="174"/>
    </location>
</feature>
<dbReference type="PANTHER" id="PTHR37308:SF1">
    <property type="entry name" value="POLYPRENYL-PHOSPHATE TRANSPORTER"/>
    <property type="match status" value="1"/>
</dbReference>
<proteinExistence type="predicted"/>
<dbReference type="PANTHER" id="PTHR37308">
    <property type="entry name" value="INTEGRAL MEMBRANE PROTEIN"/>
    <property type="match status" value="1"/>
</dbReference>
<gene>
    <name evidence="2" type="ORF">BN996_01442</name>
</gene>
<protein>
    <recommendedName>
        <fullName evidence="4">DUF368 domain-containing protein</fullName>
    </recommendedName>
</protein>
<evidence type="ECO:0000256" key="1">
    <source>
        <dbReference type="SAM" id="Phobius"/>
    </source>
</evidence>
<keyword evidence="1" id="KW-1133">Transmembrane helix</keyword>
<feature type="transmembrane region" description="Helical" evidence="1">
    <location>
        <begin position="271"/>
        <end position="288"/>
    </location>
</feature>
<feature type="transmembrane region" description="Helical" evidence="1">
    <location>
        <begin position="124"/>
        <end position="143"/>
    </location>
</feature>
<sequence>MDSEEDSHKQMPAQSDERSALLSWLLIYLKGVCMGAADAVPGVSGGTIALITGIYERLIGAVTAITPGRIKRVLGVVVPGRRADAVAAMREVDIGFLLALGAGIATAIVTVMRVLHIALNEAPVPTYGFFFGLIAASAVVLYAQVSLDGPRQIAAAVAGFLIAFIASGGGAGVAGHSLPAIAFAGGIAVSAMILPGVSGSLLLLILGQYEYMTAALNTFLDSLIDVAGGAPLSVVVEPGTVVVTFMLGAIIGLFSIAHVVRWALEHHRRATLAFLVSLIVGALRAPVVKSTEELVAAGESWTTGLYATFAVAAVVGAAVVLLVDRYTDVIES</sequence>
<feature type="transmembrane region" description="Helical" evidence="1">
    <location>
        <begin position="96"/>
        <end position="118"/>
    </location>
</feature>
<feature type="transmembrane region" description="Helical" evidence="1">
    <location>
        <begin position="300"/>
        <end position="323"/>
    </location>
</feature>
<dbReference type="Pfam" id="PF04018">
    <property type="entry name" value="VCA0040-like"/>
    <property type="match status" value="1"/>
</dbReference>
<evidence type="ECO:0000313" key="2">
    <source>
        <dbReference type="EMBL" id="CQR49966.1"/>
    </source>
</evidence>
<feature type="transmembrane region" description="Helical" evidence="1">
    <location>
        <begin position="242"/>
        <end position="264"/>
    </location>
</feature>
<evidence type="ECO:0008006" key="4">
    <source>
        <dbReference type="Google" id="ProtNLM"/>
    </source>
</evidence>